<dbReference type="EMBL" id="JACHDZ010000001">
    <property type="protein sequence ID" value="MBB5342553.1"/>
    <property type="molecule type" value="Genomic_DNA"/>
</dbReference>
<dbReference type="Gene3D" id="3.30.70.100">
    <property type="match status" value="1"/>
</dbReference>
<dbReference type="GO" id="GO:0019301">
    <property type="term" value="P:rhamnose catabolic process"/>
    <property type="evidence" value="ECO:0007669"/>
    <property type="project" value="TreeGrafter"/>
</dbReference>
<dbReference type="AlphaFoldDB" id="A0A7W8J4T9"/>
<proteinExistence type="predicted"/>
<evidence type="ECO:0000313" key="1">
    <source>
        <dbReference type="EMBL" id="MBB5342553.1"/>
    </source>
</evidence>
<keyword evidence="1" id="KW-0413">Isomerase</keyword>
<dbReference type="PANTHER" id="PTHR34389:SF2">
    <property type="entry name" value="L-RHAMNOSE MUTAROTASE"/>
    <property type="match status" value="1"/>
</dbReference>
<organism evidence="1 2">
    <name type="scientific">Tunturiibacter lichenicola</name>
    <dbReference type="NCBI Taxonomy" id="2051959"/>
    <lineage>
        <taxon>Bacteria</taxon>
        <taxon>Pseudomonadati</taxon>
        <taxon>Acidobacteriota</taxon>
        <taxon>Terriglobia</taxon>
        <taxon>Terriglobales</taxon>
        <taxon>Acidobacteriaceae</taxon>
        <taxon>Tunturiibacter</taxon>
    </lineage>
</organism>
<dbReference type="InterPro" id="IPR011008">
    <property type="entry name" value="Dimeric_a/b-barrel"/>
</dbReference>
<dbReference type="Pfam" id="PF05336">
    <property type="entry name" value="rhaM"/>
    <property type="match status" value="1"/>
</dbReference>
<accession>A0A7W8J4T9</accession>
<dbReference type="EC" id="5.1.3.32" evidence="1"/>
<dbReference type="InterPro" id="IPR008000">
    <property type="entry name" value="Rham/fucose_mutarotase"/>
</dbReference>
<sequence>MTNPMNPDHPTRQRVCFLLQIKPDRLDEYRRRHAAVWPDMIAALERTGWHNYSLFLTPTGQLIGYLETENFQLAQTRMRDEPINALWQSEMKDFFLQTTSKDPDQLMSPLEEVFHLD</sequence>
<reference evidence="1 2" key="1">
    <citation type="submission" date="2020-08" db="EMBL/GenBank/DDBJ databases">
        <title>Genomic Encyclopedia of Type Strains, Phase IV (KMG-V): Genome sequencing to study the core and pangenomes of soil and plant-associated prokaryotes.</title>
        <authorList>
            <person name="Whitman W."/>
        </authorList>
    </citation>
    <scope>NUCLEOTIDE SEQUENCE [LARGE SCALE GENOMIC DNA]</scope>
    <source>
        <strain evidence="1 2">M8US30</strain>
    </source>
</reference>
<evidence type="ECO:0000313" key="2">
    <source>
        <dbReference type="Proteomes" id="UP000569092"/>
    </source>
</evidence>
<comment type="caution">
    <text evidence="1">The sequence shown here is derived from an EMBL/GenBank/DDBJ whole genome shotgun (WGS) entry which is preliminary data.</text>
</comment>
<dbReference type="SUPFAM" id="SSF54909">
    <property type="entry name" value="Dimeric alpha+beta barrel"/>
    <property type="match status" value="1"/>
</dbReference>
<name>A0A7W8J4T9_9BACT</name>
<dbReference type="Proteomes" id="UP000569092">
    <property type="component" value="Unassembled WGS sequence"/>
</dbReference>
<protein>
    <submittedName>
        <fullName evidence="1">L-rhamnose mutarotase</fullName>
        <ecNumber evidence="1">5.1.3.32</ecNumber>
    </submittedName>
</protein>
<dbReference type="GO" id="GO:0062192">
    <property type="term" value="F:L-rhamnose mutarotase activity"/>
    <property type="evidence" value="ECO:0007669"/>
    <property type="project" value="UniProtKB-EC"/>
</dbReference>
<dbReference type="PANTHER" id="PTHR34389">
    <property type="entry name" value="L-RHAMNOSE MUTAROTASE"/>
    <property type="match status" value="1"/>
</dbReference>
<gene>
    <name evidence="1" type="ORF">HDF10_000503</name>
</gene>